<reference evidence="2" key="2">
    <citation type="journal article" date="2023" name="Proc. Natl. Acad. Sci. U.S.A.">
        <title>A global phylogenomic analysis of the shiitake genus Lentinula.</title>
        <authorList>
            <person name="Sierra-Patev S."/>
            <person name="Min B."/>
            <person name="Naranjo-Ortiz M."/>
            <person name="Looney B."/>
            <person name="Konkel Z."/>
            <person name="Slot J.C."/>
            <person name="Sakamoto Y."/>
            <person name="Steenwyk J.L."/>
            <person name="Rokas A."/>
            <person name="Carro J."/>
            <person name="Camarero S."/>
            <person name="Ferreira P."/>
            <person name="Molpeceres G."/>
            <person name="Ruiz-Duenas F.J."/>
            <person name="Serrano A."/>
            <person name="Henrissat B."/>
            <person name="Drula E."/>
            <person name="Hughes K.W."/>
            <person name="Mata J.L."/>
            <person name="Ishikawa N.K."/>
            <person name="Vargas-Isla R."/>
            <person name="Ushijima S."/>
            <person name="Smith C.A."/>
            <person name="Donoghue J."/>
            <person name="Ahrendt S."/>
            <person name="Andreopoulos W."/>
            <person name="He G."/>
            <person name="LaButti K."/>
            <person name="Lipzen A."/>
            <person name="Ng V."/>
            <person name="Riley R."/>
            <person name="Sandor L."/>
            <person name="Barry K."/>
            <person name="Martinez A.T."/>
            <person name="Xiao Y."/>
            <person name="Gibbons J.G."/>
            <person name="Terashima K."/>
            <person name="Grigoriev I.V."/>
            <person name="Hibbett D."/>
        </authorList>
    </citation>
    <scope>NUCLEOTIDE SEQUENCE</scope>
    <source>
        <strain evidence="2">Sp2 HRB7682 ss15</strain>
    </source>
</reference>
<accession>A0A9W9E1J1</accession>
<sequence length="301" mass="34124">MGRKDSRKIAQVEAAARARLAKTEQKIIANCTKETHTPEPVQPEVITIDNDNEDLSECGYEGGVNFMFESDSEFDGDVEEDDEGSEWDSDEELQEYDAKIMEEIREEVADLLKETPYEKVLLHQKDCQKVEKNRSLGYNGHSIRSKQREDKKRRDLQKANEEAKTSTNPQISMMRKMFAKKPPQSLSKPPPTSASTSLLTAHDDAGLSPAELIDYASDYSDASEEEDDLVEDISATGKEDGEVVTDPVTNSNGKRNLLPTVVPRKRQKLDVPWRTVQKEKKAEKCRRSKVYAALQHHTMRH</sequence>
<evidence type="ECO:0000313" key="3">
    <source>
        <dbReference type="Proteomes" id="UP001150238"/>
    </source>
</evidence>
<evidence type="ECO:0000313" key="2">
    <source>
        <dbReference type="EMBL" id="KAJ4496251.1"/>
    </source>
</evidence>
<feature type="region of interest" description="Disordered" evidence="1">
    <location>
        <begin position="131"/>
        <end position="206"/>
    </location>
</feature>
<dbReference type="AlphaFoldDB" id="A0A9W9E1J1"/>
<proteinExistence type="predicted"/>
<gene>
    <name evidence="2" type="ORF">C8J55DRAFT_484144</name>
</gene>
<feature type="compositionally biased region" description="Basic and acidic residues" evidence="1">
    <location>
        <begin position="146"/>
        <end position="164"/>
    </location>
</feature>
<feature type="region of interest" description="Disordered" evidence="1">
    <location>
        <begin position="235"/>
        <end position="256"/>
    </location>
</feature>
<protein>
    <submittedName>
        <fullName evidence="2">Uncharacterized protein</fullName>
    </submittedName>
</protein>
<evidence type="ECO:0000256" key="1">
    <source>
        <dbReference type="SAM" id="MobiDB-lite"/>
    </source>
</evidence>
<reference evidence="2" key="1">
    <citation type="submission" date="2022-08" db="EMBL/GenBank/DDBJ databases">
        <authorList>
            <consortium name="DOE Joint Genome Institute"/>
            <person name="Min B."/>
            <person name="Riley R."/>
            <person name="Sierra-Patev S."/>
            <person name="Naranjo-Ortiz M."/>
            <person name="Looney B."/>
            <person name="Konkel Z."/>
            <person name="Slot J.C."/>
            <person name="Sakamoto Y."/>
            <person name="Steenwyk J.L."/>
            <person name="Rokas A."/>
            <person name="Carro J."/>
            <person name="Camarero S."/>
            <person name="Ferreira P."/>
            <person name="Molpeceres G."/>
            <person name="Ruiz-Duenas F.J."/>
            <person name="Serrano A."/>
            <person name="Henrissat B."/>
            <person name="Drula E."/>
            <person name="Hughes K.W."/>
            <person name="Mata J.L."/>
            <person name="Ishikawa N.K."/>
            <person name="Vargas-Isla R."/>
            <person name="Ushijima S."/>
            <person name="Smith C.A."/>
            <person name="Ahrendt S."/>
            <person name="Andreopoulos W."/>
            <person name="He G."/>
            <person name="Labutti K."/>
            <person name="Lipzen A."/>
            <person name="Ng V."/>
            <person name="Sandor L."/>
            <person name="Barry K."/>
            <person name="Martinez A.T."/>
            <person name="Xiao Y."/>
            <person name="Gibbons J.G."/>
            <person name="Terashima K."/>
            <person name="Hibbett D.S."/>
            <person name="Grigoriev I.V."/>
        </authorList>
    </citation>
    <scope>NUCLEOTIDE SEQUENCE</scope>
    <source>
        <strain evidence="2">Sp2 HRB7682 ss15</strain>
    </source>
</reference>
<organism evidence="2 3">
    <name type="scientific">Lentinula lateritia</name>
    <dbReference type="NCBI Taxonomy" id="40482"/>
    <lineage>
        <taxon>Eukaryota</taxon>
        <taxon>Fungi</taxon>
        <taxon>Dikarya</taxon>
        <taxon>Basidiomycota</taxon>
        <taxon>Agaricomycotina</taxon>
        <taxon>Agaricomycetes</taxon>
        <taxon>Agaricomycetidae</taxon>
        <taxon>Agaricales</taxon>
        <taxon>Marasmiineae</taxon>
        <taxon>Omphalotaceae</taxon>
        <taxon>Lentinula</taxon>
    </lineage>
</organism>
<dbReference type="Proteomes" id="UP001150238">
    <property type="component" value="Unassembled WGS sequence"/>
</dbReference>
<feature type="region of interest" description="Disordered" evidence="1">
    <location>
        <begin position="73"/>
        <end position="92"/>
    </location>
</feature>
<comment type="caution">
    <text evidence="2">The sequence shown here is derived from an EMBL/GenBank/DDBJ whole genome shotgun (WGS) entry which is preliminary data.</text>
</comment>
<dbReference type="EMBL" id="JANVFS010000001">
    <property type="protein sequence ID" value="KAJ4496251.1"/>
    <property type="molecule type" value="Genomic_DNA"/>
</dbReference>
<name>A0A9W9E1J1_9AGAR</name>